<keyword evidence="4" id="KW-0560">Oxidoreductase</keyword>
<dbReference type="InterPro" id="IPR045266">
    <property type="entry name" value="DOH_DOMON"/>
</dbReference>
<dbReference type="Gene3D" id="2.60.120.230">
    <property type="match status" value="1"/>
</dbReference>
<keyword evidence="7" id="KW-1015">Disulfide bond</keyword>
<dbReference type="Pfam" id="PF03712">
    <property type="entry name" value="Cu2_monoox_C"/>
    <property type="match status" value="1"/>
</dbReference>
<protein>
    <recommendedName>
        <fullName evidence="9">DOMON domain-containing protein</fullName>
    </recommendedName>
</protein>
<dbReference type="OrthoDB" id="10003276at2759"/>
<evidence type="ECO:0000256" key="7">
    <source>
        <dbReference type="ARBA" id="ARBA00023157"/>
    </source>
</evidence>
<dbReference type="AlphaFoldDB" id="A0A0T6BHY4"/>
<dbReference type="InterPro" id="IPR028460">
    <property type="entry name" value="Tbh/DBH"/>
</dbReference>
<dbReference type="PANTHER" id="PTHR10157:SF23">
    <property type="entry name" value="MOXD1 HOMOLOG 1"/>
    <property type="match status" value="1"/>
</dbReference>
<evidence type="ECO:0000313" key="11">
    <source>
        <dbReference type="Proteomes" id="UP000051574"/>
    </source>
</evidence>
<dbReference type="GO" id="GO:0030667">
    <property type="term" value="C:secretory granule membrane"/>
    <property type="evidence" value="ECO:0007669"/>
    <property type="project" value="TreeGrafter"/>
</dbReference>
<dbReference type="SUPFAM" id="SSF49742">
    <property type="entry name" value="PHM/PNGase F"/>
    <property type="match status" value="2"/>
</dbReference>
<dbReference type="InterPro" id="IPR036939">
    <property type="entry name" value="Cu2_ascorb_mOase_N_sf"/>
</dbReference>
<dbReference type="GO" id="GO:0042421">
    <property type="term" value="P:norepinephrine biosynthetic process"/>
    <property type="evidence" value="ECO:0007669"/>
    <property type="project" value="TreeGrafter"/>
</dbReference>
<evidence type="ECO:0000256" key="8">
    <source>
        <dbReference type="ARBA" id="ARBA00023180"/>
    </source>
</evidence>
<sequence length="412" mass="47373">MRGIQNETHTTLVFRRALDTCDTEDFVLSGDTVRVIWALHDKDPRYDFDMIYHGDSRGTQSLHLFRPPPVPQNEDPIFLRTWDVTLKNFEVRNNMNTIYWCKVFKAPTLQQKHHIIGYEPIIGSNHTGSVHHMLLHECEINGLGNTAVWERYAKGEGKDCYTTDMPEDWERCTTPAIAWAIGSKGENFPKHIGLPLDNDKVRYYMLEVHFDNPTMKSLKDTSGLRLKYTRILRKNDGGIIATGISPHYLHVIPPGQKEYKSVGYCSTDCTRQIFPKDGINVVSVLLHSHLAGKKLKLRHLRGGNELAPLVQDDHYDFNYQQSRSLTHEIKILPGDSLITECTYSTADRKKPTLGGYATSEEMCLAFILHYPKTELAGCYSMPPIRYFFETLGVQEFYNTSWTDLEDRILRTR</sequence>
<dbReference type="Pfam" id="PF01082">
    <property type="entry name" value="Cu2_monooxygen"/>
    <property type="match status" value="1"/>
</dbReference>
<organism evidence="10 11">
    <name type="scientific">Oryctes borbonicus</name>
    <dbReference type="NCBI Taxonomy" id="1629725"/>
    <lineage>
        <taxon>Eukaryota</taxon>
        <taxon>Metazoa</taxon>
        <taxon>Ecdysozoa</taxon>
        <taxon>Arthropoda</taxon>
        <taxon>Hexapoda</taxon>
        <taxon>Insecta</taxon>
        <taxon>Pterygota</taxon>
        <taxon>Neoptera</taxon>
        <taxon>Endopterygota</taxon>
        <taxon>Coleoptera</taxon>
        <taxon>Polyphaga</taxon>
        <taxon>Scarabaeiformia</taxon>
        <taxon>Scarabaeidae</taxon>
        <taxon>Dynastinae</taxon>
        <taxon>Oryctes</taxon>
    </lineage>
</organism>
<dbReference type="GO" id="GO:0005615">
    <property type="term" value="C:extracellular space"/>
    <property type="evidence" value="ECO:0007669"/>
    <property type="project" value="TreeGrafter"/>
</dbReference>
<dbReference type="Proteomes" id="UP000051574">
    <property type="component" value="Unassembled WGS sequence"/>
</dbReference>
<dbReference type="InterPro" id="IPR014784">
    <property type="entry name" value="Cu2_ascorb_mOase-like_C"/>
</dbReference>
<evidence type="ECO:0000256" key="2">
    <source>
        <dbReference type="ARBA" id="ARBA00010676"/>
    </source>
</evidence>
<dbReference type="EMBL" id="LJIG01000143">
    <property type="protein sequence ID" value="KRT86797.1"/>
    <property type="molecule type" value="Genomic_DNA"/>
</dbReference>
<dbReference type="PANTHER" id="PTHR10157">
    <property type="entry name" value="DOPAMINE BETA HYDROXYLASE RELATED"/>
    <property type="match status" value="1"/>
</dbReference>
<dbReference type="InterPro" id="IPR024548">
    <property type="entry name" value="Cu2_monoox_C"/>
</dbReference>
<comment type="caution">
    <text evidence="10">The sequence shown here is derived from an EMBL/GenBank/DDBJ whole genome shotgun (WGS) entry which is preliminary data.</text>
</comment>
<evidence type="ECO:0000256" key="4">
    <source>
        <dbReference type="ARBA" id="ARBA00023002"/>
    </source>
</evidence>
<gene>
    <name evidence="10" type="ORF">AMK59_2011</name>
</gene>
<comment type="cofactor">
    <cofactor evidence="1">
        <name>Cu(2+)</name>
        <dbReference type="ChEBI" id="CHEBI:29036"/>
    </cofactor>
</comment>
<dbReference type="GO" id="GO:0005507">
    <property type="term" value="F:copper ion binding"/>
    <property type="evidence" value="ECO:0007669"/>
    <property type="project" value="InterPro"/>
</dbReference>
<dbReference type="GO" id="GO:0006589">
    <property type="term" value="P:octopamine biosynthetic process"/>
    <property type="evidence" value="ECO:0007669"/>
    <property type="project" value="TreeGrafter"/>
</dbReference>
<evidence type="ECO:0000256" key="3">
    <source>
        <dbReference type="ARBA" id="ARBA00022723"/>
    </source>
</evidence>
<dbReference type="PROSITE" id="PS50836">
    <property type="entry name" value="DOMON"/>
    <property type="match status" value="1"/>
</dbReference>
<keyword evidence="8" id="KW-0325">Glycoprotein</keyword>
<keyword evidence="6" id="KW-0503">Monooxygenase</keyword>
<keyword evidence="11" id="KW-1185">Reference proteome</keyword>
<evidence type="ECO:0000256" key="5">
    <source>
        <dbReference type="ARBA" id="ARBA00023008"/>
    </source>
</evidence>
<feature type="domain" description="DOMON" evidence="9">
    <location>
        <begin position="1"/>
        <end position="40"/>
    </location>
</feature>
<keyword evidence="5" id="KW-0186">Copper</keyword>
<keyword evidence="3" id="KW-0479">Metal-binding</keyword>
<comment type="similarity">
    <text evidence="2">Belongs to the copper type II ascorbate-dependent monooxygenase family.</text>
</comment>
<reference evidence="10 11" key="1">
    <citation type="submission" date="2015-09" db="EMBL/GenBank/DDBJ databases">
        <title>Draft genome of the scarab beetle Oryctes borbonicus.</title>
        <authorList>
            <person name="Meyer J.M."/>
            <person name="Markov G.V."/>
            <person name="Baskaran P."/>
            <person name="Herrmann M."/>
            <person name="Sommer R.J."/>
            <person name="Roedelsperger C."/>
        </authorList>
    </citation>
    <scope>NUCLEOTIDE SEQUENCE [LARGE SCALE GENOMIC DNA]</scope>
    <source>
        <strain evidence="10">OB123</strain>
        <tissue evidence="10">Whole animal</tissue>
    </source>
</reference>
<evidence type="ECO:0000259" key="9">
    <source>
        <dbReference type="PROSITE" id="PS50836"/>
    </source>
</evidence>
<dbReference type="CDD" id="cd09631">
    <property type="entry name" value="DOMON_DOH"/>
    <property type="match status" value="1"/>
</dbReference>
<dbReference type="PRINTS" id="PR00767">
    <property type="entry name" value="DBMONOXGNASE"/>
</dbReference>
<dbReference type="InterPro" id="IPR000323">
    <property type="entry name" value="Cu2_ascorb_mOase_N"/>
</dbReference>
<dbReference type="FunFam" id="2.60.120.310:FF:000004">
    <property type="entry name" value="DBH-like monooxygenase protein 1"/>
    <property type="match status" value="1"/>
</dbReference>
<dbReference type="FunFam" id="2.60.120.230:FF:000001">
    <property type="entry name" value="Monooxygenase, DBH-like 1"/>
    <property type="match status" value="1"/>
</dbReference>
<dbReference type="Gene3D" id="2.60.120.310">
    <property type="entry name" value="Copper type II, ascorbate-dependent monooxygenase, N-terminal domain"/>
    <property type="match status" value="1"/>
</dbReference>
<dbReference type="InterPro" id="IPR008977">
    <property type="entry name" value="PHM/PNGase_F_dom_sf"/>
</dbReference>
<dbReference type="InterPro" id="IPR005018">
    <property type="entry name" value="DOMON_domain"/>
</dbReference>
<proteinExistence type="inferred from homology"/>
<evidence type="ECO:0000256" key="6">
    <source>
        <dbReference type="ARBA" id="ARBA00023033"/>
    </source>
</evidence>
<dbReference type="InterPro" id="IPR000945">
    <property type="entry name" value="DBH-like"/>
</dbReference>
<name>A0A0T6BHY4_9SCAR</name>
<evidence type="ECO:0000256" key="1">
    <source>
        <dbReference type="ARBA" id="ARBA00001973"/>
    </source>
</evidence>
<dbReference type="GO" id="GO:0004500">
    <property type="term" value="F:dopamine beta-monooxygenase activity"/>
    <property type="evidence" value="ECO:0007669"/>
    <property type="project" value="InterPro"/>
</dbReference>
<dbReference type="GO" id="GO:0042420">
    <property type="term" value="P:dopamine catabolic process"/>
    <property type="evidence" value="ECO:0007669"/>
    <property type="project" value="TreeGrafter"/>
</dbReference>
<evidence type="ECO:0000313" key="10">
    <source>
        <dbReference type="EMBL" id="KRT86797.1"/>
    </source>
</evidence>
<accession>A0A0T6BHY4</accession>